<keyword evidence="1" id="KW-0812">Transmembrane</keyword>
<dbReference type="EMBL" id="AMCI01000232">
    <property type="protein sequence ID" value="EJX10192.1"/>
    <property type="molecule type" value="Genomic_DNA"/>
</dbReference>
<comment type="caution">
    <text evidence="2">The sequence shown here is derived from an EMBL/GenBank/DDBJ whole genome shotgun (WGS) entry which is preliminary data.</text>
</comment>
<evidence type="ECO:0000313" key="2">
    <source>
        <dbReference type="EMBL" id="EJX10192.1"/>
    </source>
</evidence>
<sequence>MQTSAAIVTGIDNNTFLEVVFTQDLGIHVTVASIIHGLDVYITESSLGKAVNKMLHSLYPAFVEQVVLFVLADGLCGFVPAFSALRVIAREQRCLPGLSVQHFVVILSSFDILSVDLFNQHASLHLCGKVIERTEIQDLIHLESVALIVEIEEQTQFRCRFGSPWSTVTRSGVGNIQFTQDFTQHFSEVIVVVDMGEEGRIILLQRLQVNSMIVGVVELLFLLLEDMIEHIGSFRCSVQFHVHGALDRCAAARRQGNFVDGAPHYIEAVAIFAEHQTAAYTLFEELYGPRTSIDLPEVHAFFESRCEVERFPIFGKYGTAQVGRHRCQAKDAVTYFLEVHLDCLLFLVLVLLQVIIILIVFGVTFLLAFLVFFSLGLFLFLFLLFLFSFLEESVGLFIHHELVHSFLVHERDVDILHTSPRSM</sequence>
<keyword evidence="1" id="KW-1133">Transmembrane helix</keyword>
<proteinExistence type="predicted"/>
<feature type="transmembrane region" description="Helical" evidence="1">
    <location>
        <begin position="367"/>
        <end position="390"/>
    </location>
</feature>
<accession>J9GPN6</accession>
<feature type="transmembrane region" description="Helical" evidence="1">
    <location>
        <begin position="343"/>
        <end position="361"/>
    </location>
</feature>
<dbReference type="AlphaFoldDB" id="J9GPN6"/>
<reference evidence="2" key="1">
    <citation type="journal article" date="2012" name="PLoS ONE">
        <title>Gene sets for utilization of primary and secondary nutrition supplies in the distal gut of endangered iberian lynx.</title>
        <authorList>
            <person name="Alcaide M."/>
            <person name="Messina E."/>
            <person name="Richter M."/>
            <person name="Bargiela R."/>
            <person name="Peplies J."/>
            <person name="Huws S.A."/>
            <person name="Newbold C.J."/>
            <person name="Golyshin P.N."/>
            <person name="Simon M.A."/>
            <person name="Lopez G."/>
            <person name="Yakimov M.M."/>
            <person name="Ferrer M."/>
        </authorList>
    </citation>
    <scope>NUCLEOTIDE SEQUENCE</scope>
</reference>
<gene>
    <name evidence="2" type="ORF">EVA_01697</name>
</gene>
<protein>
    <submittedName>
        <fullName evidence="2">Membrane protein</fullName>
    </submittedName>
</protein>
<evidence type="ECO:0000256" key="1">
    <source>
        <dbReference type="SAM" id="Phobius"/>
    </source>
</evidence>
<keyword evidence="1" id="KW-0472">Membrane</keyword>
<name>J9GPN6_9ZZZZ</name>
<organism evidence="2">
    <name type="scientific">gut metagenome</name>
    <dbReference type="NCBI Taxonomy" id="749906"/>
    <lineage>
        <taxon>unclassified sequences</taxon>
        <taxon>metagenomes</taxon>
        <taxon>organismal metagenomes</taxon>
    </lineage>
</organism>